<dbReference type="EMBL" id="KK785817">
    <property type="protein sequence ID" value="KDO40798.1"/>
    <property type="molecule type" value="Genomic_DNA"/>
</dbReference>
<proteinExistence type="inferred from homology"/>
<dbReference type="PANTHER" id="PTHR48085:SF3">
    <property type="entry name" value="INACTIVE CADMIUM_ZINC-TRANSPORTING ATPASE HMA3"/>
    <property type="match status" value="1"/>
</dbReference>
<dbReference type="PANTHER" id="PTHR48085">
    <property type="entry name" value="CADMIUM/ZINC-TRANSPORTING ATPASE HMA2-RELATED"/>
    <property type="match status" value="1"/>
</dbReference>
<dbReference type="AlphaFoldDB" id="A0A067DD98"/>
<evidence type="ECO:0000256" key="1">
    <source>
        <dbReference type="ARBA" id="ARBA00006024"/>
    </source>
</evidence>
<name>A0A067DD98_CITSI</name>
<dbReference type="Proteomes" id="UP000027120">
    <property type="component" value="Unassembled WGS sequence"/>
</dbReference>
<dbReference type="STRING" id="2711.A0A067DD98"/>
<keyword evidence="2" id="KW-0472">Membrane</keyword>
<accession>A0A067DD98</accession>
<dbReference type="InterPro" id="IPR051014">
    <property type="entry name" value="Cation_Transport_ATPase_IB"/>
</dbReference>
<feature type="non-terminal residue" evidence="3">
    <location>
        <position position="68"/>
    </location>
</feature>
<organism evidence="3 4">
    <name type="scientific">Citrus sinensis</name>
    <name type="common">Sweet orange</name>
    <name type="synonym">Citrus aurantium var. sinensis</name>
    <dbReference type="NCBI Taxonomy" id="2711"/>
    <lineage>
        <taxon>Eukaryota</taxon>
        <taxon>Viridiplantae</taxon>
        <taxon>Streptophyta</taxon>
        <taxon>Embryophyta</taxon>
        <taxon>Tracheophyta</taxon>
        <taxon>Spermatophyta</taxon>
        <taxon>Magnoliopsida</taxon>
        <taxon>eudicotyledons</taxon>
        <taxon>Gunneridae</taxon>
        <taxon>Pentapetalae</taxon>
        <taxon>rosids</taxon>
        <taxon>malvids</taxon>
        <taxon>Sapindales</taxon>
        <taxon>Rutaceae</taxon>
        <taxon>Aurantioideae</taxon>
        <taxon>Citrus</taxon>
    </lineage>
</organism>
<reference evidence="3 4" key="1">
    <citation type="submission" date="2014-04" db="EMBL/GenBank/DDBJ databases">
        <authorList>
            <consortium name="International Citrus Genome Consortium"/>
            <person name="Gmitter F."/>
            <person name="Chen C."/>
            <person name="Farmerie W."/>
            <person name="Harkins T."/>
            <person name="Desany B."/>
            <person name="Mohiuddin M."/>
            <person name="Kodira C."/>
            <person name="Borodovsky M."/>
            <person name="Lomsadze A."/>
            <person name="Burns P."/>
            <person name="Jenkins J."/>
            <person name="Prochnik S."/>
            <person name="Shu S."/>
            <person name="Chapman J."/>
            <person name="Pitluck S."/>
            <person name="Schmutz J."/>
            <person name="Rokhsar D."/>
        </authorList>
    </citation>
    <scope>NUCLEOTIDE SEQUENCE</scope>
</reference>
<feature type="transmembrane region" description="Helical" evidence="2">
    <location>
        <begin position="7"/>
        <end position="28"/>
    </location>
</feature>
<evidence type="ECO:0000313" key="4">
    <source>
        <dbReference type="Proteomes" id="UP000027120"/>
    </source>
</evidence>
<keyword evidence="2" id="KW-1133">Transmembrane helix</keyword>
<comment type="similarity">
    <text evidence="1">Belongs to the cation transport ATPase (P-type) (TC 3.A.3) family. Type IB subfamily.</text>
</comment>
<protein>
    <submittedName>
        <fullName evidence="3">Uncharacterized protein</fullName>
    </submittedName>
</protein>
<evidence type="ECO:0000256" key="2">
    <source>
        <dbReference type="SAM" id="Phobius"/>
    </source>
</evidence>
<gene>
    <name evidence="3" type="ORF">CISIN_1g0385992mg</name>
</gene>
<keyword evidence="2" id="KW-0812">Transmembrane</keyword>
<sequence length="68" mass="7313">MKSQKKWPAPSVMASGLLLALSFLGYIYHPLQSLAVAAVIFGLPAILIRSIASIKSLTFNINVLILMA</sequence>
<feature type="transmembrane region" description="Helical" evidence="2">
    <location>
        <begin position="34"/>
        <end position="52"/>
    </location>
</feature>
<keyword evidence="4" id="KW-1185">Reference proteome</keyword>
<evidence type="ECO:0000313" key="3">
    <source>
        <dbReference type="EMBL" id="KDO40798.1"/>
    </source>
</evidence>